<sequence length="88" mass="9667">MIGGFLVAEGYDPGSVTRELTAMERSARDFEVSWAPMSMFYLEGGGDREIRLSFSNLAPDAIREGIARLARFVADTPREIPEPSEGQA</sequence>
<evidence type="ECO:0000313" key="1">
    <source>
        <dbReference type="EMBL" id="WTT16276.1"/>
    </source>
</evidence>
<gene>
    <name evidence="1" type="ORF">OHA22_12440</name>
</gene>
<dbReference type="AlphaFoldDB" id="A0AAU1ZV46"/>
<dbReference type="InterPro" id="IPR015424">
    <property type="entry name" value="PyrdxlP-dep_Trfase"/>
</dbReference>
<dbReference type="InterPro" id="IPR015422">
    <property type="entry name" value="PyrdxlP-dep_Trfase_small"/>
</dbReference>
<dbReference type="SUPFAM" id="SSF53383">
    <property type="entry name" value="PLP-dependent transferases"/>
    <property type="match status" value="1"/>
</dbReference>
<organism evidence="1">
    <name type="scientific">Streptomyces sp. NBC_00093</name>
    <dbReference type="NCBI Taxonomy" id="2975649"/>
    <lineage>
        <taxon>Bacteria</taxon>
        <taxon>Bacillati</taxon>
        <taxon>Actinomycetota</taxon>
        <taxon>Actinomycetes</taxon>
        <taxon>Kitasatosporales</taxon>
        <taxon>Streptomycetaceae</taxon>
        <taxon>Streptomyces</taxon>
    </lineage>
</organism>
<protein>
    <submittedName>
        <fullName evidence="1">Uncharacterized protein</fullName>
    </submittedName>
</protein>
<name>A0AAU1ZV46_9ACTN</name>
<dbReference type="EMBL" id="CP108222">
    <property type="protein sequence ID" value="WTT16276.1"/>
    <property type="molecule type" value="Genomic_DNA"/>
</dbReference>
<proteinExistence type="predicted"/>
<reference evidence="1" key="1">
    <citation type="submission" date="2022-10" db="EMBL/GenBank/DDBJ databases">
        <title>The complete genomes of actinobacterial strains from the NBC collection.</title>
        <authorList>
            <person name="Joergensen T.S."/>
            <person name="Alvarez Arevalo M."/>
            <person name="Sterndorff E.B."/>
            <person name="Faurdal D."/>
            <person name="Vuksanovic O."/>
            <person name="Mourched A.-S."/>
            <person name="Charusanti P."/>
            <person name="Shaw S."/>
            <person name="Blin K."/>
            <person name="Weber T."/>
        </authorList>
    </citation>
    <scope>NUCLEOTIDE SEQUENCE</scope>
    <source>
        <strain evidence="1">NBC_00093</strain>
    </source>
</reference>
<accession>A0AAU1ZV46</accession>
<dbReference type="Gene3D" id="3.90.1150.10">
    <property type="entry name" value="Aspartate Aminotransferase, domain 1"/>
    <property type="match status" value="1"/>
</dbReference>